<accession>A0AAD6UVZ1</accession>
<evidence type="ECO:0000313" key="3">
    <source>
        <dbReference type="EMBL" id="KAJ7191542.1"/>
    </source>
</evidence>
<comment type="caution">
    <text evidence="2">The sequence shown here is derived from an EMBL/GenBank/DDBJ whole genome shotgun (WGS) entry which is preliminary data.</text>
</comment>
<evidence type="ECO:0000313" key="2">
    <source>
        <dbReference type="EMBL" id="KAJ7191537.1"/>
    </source>
</evidence>
<dbReference type="Proteomes" id="UP001219525">
    <property type="component" value="Unassembled WGS sequence"/>
</dbReference>
<organism evidence="2 4">
    <name type="scientific">Mycena pura</name>
    <dbReference type="NCBI Taxonomy" id="153505"/>
    <lineage>
        <taxon>Eukaryota</taxon>
        <taxon>Fungi</taxon>
        <taxon>Dikarya</taxon>
        <taxon>Basidiomycota</taxon>
        <taxon>Agaricomycotina</taxon>
        <taxon>Agaricomycetes</taxon>
        <taxon>Agaricomycetidae</taxon>
        <taxon>Agaricales</taxon>
        <taxon>Marasmiineae</taxon>
        <taxon>Mycenaceae</taxon>
        <taxon>Mycena</taxon>
    </lineage>
</organism>
<sequence>MSTGFWRRCVIFSLQIRCCCSYHPPQVLSLAADNASPNDVMMHEIVDLLPSMAHLTVETRIRCFAHILNLVVKVGRLFIACYLY</sequence>
<protein>
    <submittedName>
        <fullName evidence="2">Uncharacterized protein</fullName>
    </submittedName>
</protein>
<name>A0AAD6UVZ1_9AGAR</name>
<evidence type="ECO:0000313" key="4">
    <source>
        <dbReference type="Proteomes" id="UP001219525"/>
    </source>
</evidence>
<keyword evidence="4" id="KW-1185">Reference proteome</keyword>
<gene>
    <name evidence="2" type="ORF">GGX14DRAFT_381003</name>
    <name evidence="3" type="ORF">GGX14DRAFT_381043</name>
</gene>
<feature type="chain" id="PRO_5042441743" evidence="1">
    <location>
        <begin position="22"/>
        <end position="84"/>
    </location>
</feature>
<keyword evidence="1" id="KW-0732">Signal</keyword>
<dbReference type="EMBL" id="JARJCW010000131">
    <property type="protein sequence ID" value="KAJ7191542.1"/>
    <property type="molecule type" value="Genomic_DNA"/>
</dbReference>
<reference evidence="2" key="1">
    <citation type="submission" date="2023-03" db="EMBL/GenBank/DDBJ databases">
        <title>Massive genome expansion in bonnet fungi (Mycena s.s.) driven by repeated elements and novel gene families across ecological guilds.</title>
        <authorList>
            <consortium name="Lawrence Berkeley National Laboratory"/>
            <person name="Harder C.B."/>
            <person name="Miyauchi S."/>
            <person name="Viragh M."/>
            <person name="Kuo A."/>
            <person name="Thoen E."/>
            <person name="Andreopoulos B."/>
            <person name="Lu D."/>
            <person name="Skrede I."/>
            <person name="Drula E."/>
            <person name="Henrissat B."/>
            <person name="Morin E."/>
            <person name="Kohler A."/>
            <person name="Barry K."/>
            <person name="LaButti K."/>
            <person name="Morin E."/>
            <person name="Salamov A."/>
            <person name="Lipzen A."/>
            <person name="Mereny Z."/>
            <person name="Hegedus B."/>
            <person name="Baldrian P."/>
            <person name="Stursova M."/>
            <person name="Weitz H."/>
            <person name="Taylor A."/>
            <person name="Grigoriev I.V."/>
            <person name="Nagy L.G."/>
            <person name="Martin F."/>
            <person name="Kauserud H."/>
        </authorList>
    </citation>
    <scope>NUCLEOTIDE SEQUENCE</scope>
    <source>
        <strain evidence="2">9144</strain>
    </source>
</reference>
<feature type="signal peptide" evidence="1">
    <location>
        <begin position="1"/>
        <end position="21"/>
    </location>
</feature>
<proteinExistence type="predicted"/>
<evidence type="ECO:0000256" key="1">
    <source>
        <dbReference type="SAM" id="SignalP"/>
    </source>
</evidence>
<dbReference type="EMBL" id="JARJCW010000131">
    <property type="protein sequence ID" value="KAJ7191537.1"/>
    <property type="molecule type" value="Genomic_DNA"/>
</dbReference>
<dbReference type="AlphaFoldDB" id="A0AAD6UVZ1"/>